<feature type="domain" description="Amine oxidase" evidence="1">
    <location>
        <begin position="4"/>
        <end position="246"/>
    </location>
</feature>
<dbReference type="Gene3D" id="3.50.50.60">
    <property type="entry name" value="FAD/NAD(P)-binding domain"/>
    <property type="match status" value="1"/>
</dbReference>
<dbReference type="InterPro" id="IPR036188">
    <property type="entry name" value="FAD/NAD-bd_sf"/>
</dbReference>
<name>X1FZY5_9ZZZZ</name>
<dbReference type="AlphaFoldDB" id="X1FZY5"/>
<evidence type="ECO:0000313" key="2">
    <source>
        <dbReference type="EMBL" id="GAH38100.1"/>
    </source>
</evidence>
<organism evidence="2">
    <name type="scientific">marine sediment metagenome</name>
    <dbReference type="NCBI Taxonomy" id="412755"/>
    <lineage>
        <taxon>unclassified sequences</taxon>
        <taxon>metagenomes</taxon>
        <taxon>ecological metagenomes</taxon>
    </lineage>
</organism>
<protein>
    <recommendedName>
        <fullName evidence="1">Amine oxidase domain-containing protein</fullName>
    </recommendedName>
</protein>
<evidence type="ECO:0000259" key="1">
    <source>
        <dbReference type="Pfam" id="PF01593"/>
    </source>
</evidence>
<dbReference type="InterPro" id="IPR002937">
    <property type="entry name" value="Amino_oxidase"/>
</dbReference>
<accession>X1FZY5</accession>
<dbReference type="GO" id="GO:0016491">
    <property type="term" value="F:oxidoreductase activity"/>
    <property type="evidence" value="ECO:0007669"/>
    <property type="project" value="InterPro"/>
</dbReference>
<sequence length="276" mass="30601">IGALLSQHGKVLVLEKAKEIGGRARVVDINGFKLDFGPHPVRFGPKSALGASLNEINKSINFIKPGISWAFLDDGTKTIFPSGGIMAVIKSKLVPTIKTLKFMIKIKKMSVRDFEKLYDLSLIQWFEQENIIPALQKFLIMASSAIQVNPFPDRSSAGELLHNFSRVLELGSVYYPKGGWTSIFNAFLNKIKDNGGEIRLNEEVSKIIVEDSTAIGVSTKDKLIHGKTIISTIPIQHLFTILDETLCEKKFIEKCKSLRPTAGVSNTTQRKSEQSL</sequence>
<feature type="non-terminal residue" evidence="2">
    <location>
        <position position="1"/>
    </location>
</feature>
<dbReference type="EMBL" id="BARU01008200">
    <property type="protein sequence ID" value="GAH38100.1"/>
    <property type="molecule type" value="Genomic_DNA"/>
</dbReference>
<gene>
    <name evidence="2" type="ORF">S03H2_16082</name>
</gene>
<dbReference type="Gene3D" id="3.90.660.50">
    <property type="match status" value="1"/>
</dbReference>
<comment type="caution">
    <text evidence="2">The sequence shown here is derived from an EMBL/GenBank/DDBJ whole genome shotgun (WGS) entry which is preliminary data.</text>
</comment>
<dbReference type="PANTHER" id="PTHR43734:SF1">
    <property type="entry name" value="PHYTOENE DESATURASE"/>
    <property type="match status" value="1"/>
</dbReference>
<dbReference type="Pfam" id="PF01593">
    <property type="entry name" value="Amino_oxidase"/>
    <property type="match status" value="1"/>
</dbReference>
<proteinExistence type="predicted"/>
<dbReference type="SUPFAM" id="SSF51905">
    <property type="entry name" value="FAD/NAD(P)-binding domain"/>
    <property type="match status" value="1"/>
</dbReference>
<reference evidence="2" key="1">
    <citation type="journal article" date="2014" name="Front. Microbiol.">
        <title>High frequency of phylogenetically diverse reductive dehalogenase-homologous genes in deep subseafloor sedimentary metagenomes.</title>
        <authorList>
            <person name="Kawai M."/>
            <person name="Futagami T."/>
            <person name="Toyoda A."/>
            <person name="Takaki Y."/>
            <person name="Nishi S."/>
            <person name="Hori S."/>
            <person name="Arai W."/>
            <person name="Tsubouchi T."/>
            <person name="Morono Y."/>
            <person name="Uchiyama I."/>
            <person name="Ito T."/>
            <person name="Fujiyama A."/>
            <person name="Inagaki F."/>
            <person name="Takami H."/>
        </authorList>
    </citation>
    <scope>NUCLEOTIDE SEQUENCE</scope>
    <source>
        <strain evidence="2">Expedition CK06-06</strain>
    </source>
</reference>
<dbReference type="PANTHER" id="PTHR43734">
    <property type="entry name" value="PHYTOENE DESATURASE"/>
    <property type="match status" value="1"/>
</dbReference>